<keyword evidence="1" id="KW-0997">Cell inner membrane</keyword>
<dbReference type="HAMAP" id="MF_02062">
    <property type="entry name" value="GltS"/>
    <property type="match status" value="1"/>
</dbReference>
<feature type="transmembrane region" description="Helical" evidence="1">
    <location>
        <begin position="93"/>
        <end position="113"/>
    </location>
</feature>
<comment type="function">
    <text evidence="1">Catalyzes the sodium-dependent transport of glutamate.</text>
</comment>
<dbReference type="GO" id="GO:0015501">
    <property type="term" value="F:glutamate:sodium symporter activity"/>
    <property type="evidence" value="ECO:0007669"/>
    <property type="project" value="UniProtKB-UniRule"/>
</dbReference>
<dbReference type="InterPro" id="IPR004445">
    <property type="entry name" value="GltS"/>
</dbReference>
<evidence type="ECO:0000256" key="2">
    <source>
        <dbReference type="NCBIfam" id="TIGR00210"/>
    </source>
</evidence>
<reference evidence="4" key="1">
    <citation type="submission" date="2017-06" db="EMBL/GenBank/DDBJ databases">
        <authorList>
            <person name="Varghese N."/>
            <person name="Submissions S."/>
        </authorList>
    </citation>
    <scope>NUCLEOTIDE SEQUENCE [LARGE SCALE GENOMIC DNA]</scope>
    <source>
        <strain evidence="4">LNB2</strain>
    </source>
</reference>
<keyword evidence="1" id="KW-0029">Amino-acid transport</keyword>
<dbReference type="PANTHER" id="PTHR36178:SF1">
    <property type="entry name" value="SODIUM_GLUTAMATE SYMPORTER"/>
    <property type="match status" value="1"/>
</dbReference>
<feature type="transmembrane region" description="Helical" evidence="1">
    <location>
        <begin position="241"/>
        <end position="260"/>
    </location>
</feature>
<protein>
    <recommendedName>
        <fullName evidence="1 2">Sodium/glutamate symporter</fullName>
    </recommendedName>
</protein>
<feature type="transmembrane region" description="Helical" evidence="1">
    <location>
        <begin position="375"/>
        <end position="397"/>
    </location>
</feature>
<dbReference type="PANTHER" id="PTHR36178">
    <property type="entry name" value="SLR0625 PROTEIN"/>
    <property type="match status" value="1"/>
</dbReference>
<feature type="transmembrane region" description="Helical" evidence="1">
    <location>
        <begin position="68"/>
        <end position="87"/>
    </location>
</feature>
<proteinExistence type="inferred from homology"/>
<sequence>MLQIDALTTSTIAILLLFAGKALVGRFDLLKRYSIPEPVIGGVVCAAVVSGVYLLFDTRIEFDVGIRDTLLLYFFAAIGLNSDVRAIRSGGWALLILTALASLFILFQNILGMTIAGMFGLDPRAGLMVGSVSLTGGIGTTLAWAPHFVETLGITGAAEIGAAGNMFGLIAACLIGGPVAGYLIRARNIPVSGVATLEIGMLHEPQRTLLDYYGALLALFWLNVTLLLGQSLTLAIKSSGLNLPDFVGCLLAGIALRGVVPHLTKRKRRLWDWPRMQRGVALISEISLGIFITMALMSLQLWALDGMVAFLAVAMGLQIVMTIVFMVFILFPCLGRDYEAAVMSAGFGGIGLGSTATAIANMSAVTRQYGAAPKAFIVVPLVCGFFVDLVNAALVGMMI</sequence>
<keyword evidence="1" id="KW-0915">Sodium</keyword>
<keyword evidence="1" id="KW-1003">Cell membrane</keyword>
<comment type="subcellular location">
    <subcellularLocation>
        <location evidence="1">Cell inner membrane</location>
        <topology evidence="1">Multi-pass membrane protein</topology>
    </subcellularLocation>
</comment>
<feature type="transmembrane region" description="Helical" evidence="1">
    <location>
        <begin position="341"/>
        <end position="363"/>
    </location>
</feature>
<feature type="transmembrane region" description="Helical" evidence="1">
    <location>
        <begin position="308"/>
        <end position="334"/>
    </location>
</feature>
<dbReference type="Pfam" id="PF03616">
    <property type="entry name" value="Glt_symporter"/>
    <property type="match status" value="1"/>
</dbReference>
<comment type="similarity">
    <text evidence="1">Belongs to the glutamate:Na(+) symporter (ESS) (TC 2.A.27) family.</text>
</comment>
<keyword evidence="1" id="KW-1133">Transmembrane helix</keyword>
<keyword evidence="1" id="KW-0769">Symport</keyword>
<accession>A0A239K2X9</accession>
<organism evidence="3 4">
    <name type="scientific">Edaphosphingomonas laterariae</name>
    <dbReference type="NCBI Taxonomy" id="861865"/>
    <lineage>
        <taxon>Bacteria</taxon>
        <taxon>Pseudomonadati</taxon>
        <taxon>Pseudomonadota</taxon>
        <taxon>Alphaproteobacteria</taxon>
        <taxon>Sphingomonadales</taxon>
        <taxon>Rhizorhabdaceae</taxon>
        <taxon>Edaphosphingomonas</taxon>
    </lineage>
</organism>
<gene>
    <name evidence="1" type="primary">gltS</name>
    <name evidence="3" type="ORF">SAMN06295912_14419</name>
</gene>
<dbReference type="EMBL" id="FZOS01000044">
    <property type="protein sequence ID" value="SNT12401.1"/>
    <property type="molecule type" value="Genomic_DNA"/>
</dbReference>
<feature type="transmembrane region" description="Helical" evidence="1">
    <location>
        <begin position="125"/>
        <end position="145"/>
    </location>
</feature>
<keyword evidence="1" id="KW-0812">Transmembrane</keyword>
<name>A0A239K2X9_9SPHN</name>
<keyword evidence="1" id="KW-0472">Membrane</keyword>
<feature type="transmembrane region" description="Helical" evidence="1">
    <location>
        <begin position="165"/>
        <end position="184"/>
    </location>
</feature>
<dbReference type="GO" id="GO:0015813">
    <property type="term" value="P:L-glutamate transmembrane transport"/>
    <property type="evidence" value="ECO:0007669"/>
    <property type="project" value="UniProtKB-UniRule"/>
</dbReference>
<dbReference type="AlphaFoldDB" id="A0A239K2X9"/>
<dbReference type="NCBIfam" id="TIGR00210">
    <property type="entry name" value="gltS"/>
    <property type="match status" value="1"/>
</dbReference>
<keyword evidence="4" id="KW-1185">Reference proteome</keyword>
<dbReference type="GO" id="GO:0005886">
    <property type="term" value="C:plasma membrane"/>
    <property type="evidence" value="ECO:0007669"/>
    <property type="project" value="UniProtKB-SubCell"/>
</dbReference>
<evidence type="ECO:0000313" key="3">
    <source>
        <dbReference type="EMBL" id="SNT12401.1"/>
    </source>
</evidence>
<evidence type="ECO:0000313" key="4">
    <source>
        <dbReference type="Proteomes" id="UP000198281"/>
    </source>
</evidence>
<feature type="transmembrane region" description="Helical" evidence="1">
    <location>
        <begin position="38"/>
        <end position="56"/>
    </location>
</feature>
<keyword evidence="1" id="KW-0739">Sodium transport</keyword>
<evidence type="ECO:0000256" key="1">
    <source>
        <dbReference type="HAMAP-Rule" id="MF_02062"/>
    </source>
</evidence>
<feature type="transmembrane region" description="Helical" evidence="1">
    <location>
        <begin position="280"/>
        <end position="302"/>
    </location>
</feature>
<keyword evidence="1" id="KW-0813">Transport</keyword>
<dbReference type="RefSeq" id="WP_179220935.1">
    <property type="nucleotide sequence ID" value="NZ_FZOS01000044.1"/>
</dbReference>
<feature type="transmembrane region" description="Helical" evidence="1">
    <location>
        <begin position="209"/>
        <end position="229"/>
    </location>
</feature>
<dbReference type="Proteomes" id="UP000198281">
    <property type="component" value="Unassembled WGS sequence"/>
</dbReference>
<keyword evidence="1" id="KW-0406">Ion transport</keyword>